<proteinExistence type="predicted"/>
<reference evidence="2" key="1">
    <citation type="journal article" date="2016" name="Nat. Genet.">
        <title>A high-quality carrot genome assembly provides new insights into carotenoid accumulation and asterid genome evolution.</title>
        <authorList>
            <person name="Iorizzo M."/>
            <person name="Ellison S."/>
            <person name="Senalik D."/>
            <person name="Zeng P."/>
            <person name="Satapoomin P."/>
            <person name="Huang J."/>
            <person name="Bowman M."/>
            <person name="Iovene M."/>
            <person name="Sanseverino W."/>
            <person name="Cavagnaro P."/>
            <person name="Yildiz M."/>
            <person name="Macko-Podgorni A."/>
            <person name="Moranska E."/>
            <person name="Grzebelus E."/>
            <person name="Grzebelus D."/>
            <person name="Ashrafi H."/>
            <person name="Zheng Z."/>
            <person name="Cheng S."/>
            <person name="Spooner D."/>
            <person name="Van Deynze A."/>
            <person name="Simon P."/>
        </authorList>
    </citation>
    <scope>NUCLEOTIDE SEQUENCE</scope>
    <source>
        <tissue evidence="2">Leaf</tissue>
    </source>
</reference>
<evidence type="ECO:0000313" key="3">
    <source>
        <dbReference type="Proteomes" id="UP000077755"/>
    </source>
</evidence>
<dbReference type="Proteomes" id="UP000077755">
    <property type="component" value="Chromosome 1"/>
</dbReference>
<evidence type="ECO:0000313" key="2">
    <source>
        <dbReference type="EMBL" id="WOG82697.1"/>
    </source>
</evidence>
<name>A0A166GPN5_DAUCS</name>
<sequence>MKILAKERFRGESSGDGATAEGHGSGVCQSGVEAMLQTHIIEFLMMRAQLAYVFTLKEA</sequence>
<accession>A0A166GPN5</accession>
<feature type="region of interest" description="Disordered" evidence="1">
    <location>
        <begin position="1"/>
        <end position="26"/>
    </location>
</feature>
<dbReference type="Gramene" id="KZN09200">
    <property type="protein sequence ID" value="KZN09200"/>
    <property type="gene ID" value="DCAR_001856"/>
</dbReference>
<dbReference type="AlphaFoldDB" id="A0A166GPN5"/>
<keyword evidence="3" id="KW-1185">Reference proteome</keyword>
<protein>
    <submittedName>
        <fullName evidence="2">Uncharacterized protein</fullName>
    </submittedName>
</protein>
<organism evidence="2 3">
    <name type="scientific">Daucus carota subsp. sativus</name>
    <name type="common">Carrot</name>
    <dbReference type="NCBI Taxonomy" id="79200"/>
    <lineage>
        <taxon>Eukaryota</taxon>
        <taxon>Viridiplantae</taxon>
        <taxon>Streptophyta</taxon>
        <taxon>Embryophyta</taxon>
        <taxon>Tracheophyta</taxon>
        <taxon>Spermatophyta</taxon>
        <taxon>Magnoliopsida</taxon>
        <taxon>eudicotyledons</taxon>
        <taxon>Gunneridae</taxon>
        <taxon>Pentapetalae</taxon>
        <taxon>asterids</taxon>
        <taxon>campanulids</taxon>
        <taxon>Apiales</taxon>
        <taxon>Apiaceae</taxon>
        <taxon>Apioideae</taxon>
        <taxon>Scandiceae</taxon>
        <taxon>Daucinae</taxon>
        <taxon>Daucus</taxon>
        <taxon>Daucus sect. Daucus</taxon>
    </lineage>
</organism>
<feature type="compositionally biased region" description="Basic and acidic residues" evidence="1">
    <location>
        <begin position="1"/>
        <end position="13"/>
    </location>
</feature>
<gene>
    <name evidence="2" type="ORF">DCAR_0101863</name>
</gene>
<evidence type="ECO:0000256" key="1">
    <source>
        <dbReference type="SAM" id="MobiDB-lite"/>
    </source>
</evidence>
<dbReference type="EMBL" id="CP093343">
    <property type="protein sequence ID" value="WOG82697.1"/>
    <property type="molecule type" value="Genomic_DNA"/>
</dbReference>
<reference evidence="2" key="2">
    <citation type="submission" date="2022-03" db="EMBL/GenBank/DDBJ databases">
        <title>Draft title - Genomic analysis of global carrot germplasm unveils the trajectory of domestication and the origin of high carotenoid orange carrot.</title>
        <authorList>
            <person name="Iorizzo M."/>
            <person name="Ellison S."/>
            <person name="Senalik D."/>
            <person name="Macko-Podgorni A."/>
            <person name="Grzebelus D."/>
            <person name="Bostan H."/>
            <person name="Rolling W."/>
            <person name="Curaba J."/>
            <person name="Simon P."/>
        </authorList>
    </citation>
    <scope>NUCLEOTIDE SEQUENCE</scope>
    <source>
        <tissue evidence="2">Leaf</tissue>
    </source>
</reference>